<gene>
    <name evidence="1" type="ORF">HPBE_LOCUS6498</name>
</gene>
<sequence>MHSRTRTSASSRGNVKWAVVRLAGQLVGGNIRDMSESLCTWRVYLDPKNLFVVIVDDDDGIDTLQWSRRSVGKRSGEHVEYVRTYVASIAAWEYGVRVLAEFRNITTRGSRMRRARDVFLLDGSSNSTGISRGTSGIDRM</sequence>
<organism evidence="2 3">
    <name type="scientific">Heligmosomoides polygyrus</name>
    <name type="common">Parasitic roundworm</name>
    <dbReference type="NCBI Taxonomy" id="6339"/>
    <lineage>
        <taxon>Eukaryota</taxon>
        <taxon>Metazoa</taxon>
        <taxon>Ecdysozoa</taxon>
        <taxon>Nematoda</taxon>
        <taxon>Chromadorea</taxon>
        <taxon>Rhabditida</taxon>
        <taxon>Rhabditina</taxon>
        <taxon>Rhabditomorpha</taxon>
        <taxon>Strongyloidea</taxon>
        <taxon>Heligmosomidae</taxon>
        <taxon>Heligmosomoides</taxon>
    </lineage>
</organism>
<reference evidence="1 2" key="1">
    <citation type="submission" date="2018-11" db="EMBL/GenBank/DDBJ databases">
        <authorList>
            <consortium name="Pathogen Informatics"/>
        </authorList>
    </citation>
    <scope>NUCLEOTIDE SEQUENCE [LARGE SCALE GENOMIC DNA]</scope>
</reference>
<dbReference type="Proteomes" id="UP000050761">
    <property type="component" value="Unassembled WGS sequence"/>
</dbReference>
<keyword evidence="2" id="KW-1185">Reference proteome</keyword>
<dbReference type="WBParaSite" id="HPBE_0000649701-mRNA-1">
    <property type="protein sequence ID" value="HPBE_0000649701-mRNA-1"/>
    <property type="gene ID" value="HPBE_0000649701"/>
</dbReference>
<reference evidence="3" key="2">
    <citation type="submission" date="2019-09" db="UniProtKB">
        <authorList>
            <consortium name="WormBaseParasite"/>
        </authorList>
    </citation>
    <scope>IDENTIFICATION</scope>
</reference>
<name>A0A183FI28_HELPZ</name>
<dbReference type="AlphaFoldDB" id="A0A183FI28"/>
<evidence type="ECO:0000313" key="3">
    <source>
        <dbReference type="WBParaSite" id="HPBE_0000649701-mRNA-1"/>
    </source>
</evidence>
<protein>
    <submittedName>
        <fullName evidence="3">Reverse transcriptase</fullName>
    </submittedName>
</protein>
<evidence type="ECO:0000313" key="2">
    <source>
        <dbReference type="Proteomes" id="UP000050761"/>
    </source>
</evidence>
<accession>A0A3P7YUQ4</accession>
<evidence type="ECO:0000313" key="1">
    <source>
        <dbReference type="EMBL" id="VDO68523.1"/>
    </source>
</evidence>
<accession>A0A183FI28</accession>
<dbReference type="EMBL" id="UZAH01025677">
    <property type="protein sequence ID" value="VDO68523.1"/>
    <property type="molecule type" value="Genomic_DNA"/>
</dbReference>
<proteinExistence type="predicted"/>